<name>A0ABZ0V8M5_9MICO</name>
<gene>
    <name evidence="9" type="ORF">T9R20_14145</name>
</gene>
<dbReference type="GO" id="GO:0016746">
    <property type="term" value="F:acyltransferase activity"/>
    <property type="evidence" value="ECO:0007669"/>
    <property type="project" value="UniProtKB-KW"/>
</dbReference>
<feature type="transmembrane region" description="Helical" evidence="7">
    <location>
        <begin position="278"/>
        <end position="297"/>
    </location>
</feature>
<evidence type="ECO:0000256" key="4">
    <source>
        <dbReference type="ARBA" id="ARBA00022692"/>
    </source>
</evidence>
<feature type="domain" description="Acyltransferase 3" evidence="8">
    <location>
        <begin position="16"/>
        <end position="327"/>
    </location>
</feature>
<keyword evidence="9" id="KW-0012">Acyltransferase</keyword>
<keyword evidence="6 7" id="KW-0472">Membrane</keyword>
<comment type="similarity">
    <text evidence="2">Belongs to the acyltransferase 3 family.</text>
</comment>
<evidence type="ECO:0000313" key="9">
    <source>
        <dbReference type="EMBL" id="WQB69824.1"/>
    </source>
</evidence>
<evidence type="ECO:0000313" key="10">
    <source>
        <dbReference type="Proteomes" id="UP001324533"/>
    </source>
</evidence>
<keyword evidence="4 7" id="KW-0812">Transmembrane</keyword>
<feature type="transmembrane region" description="Helical" evidence="7">
    <location>
        <begin position="158"/>
        <end position="177"/>
    </location>
</feature>
<dbReference type="InterPro" id="IPR002656">
    <property type="entry name" value="Acyl_transf_3_dom"/>
</dbReference>
<organism evidence="9 10">
    <name type="scientific">Microbacterium invictum</name>
    <dbReference type="NCBI Taxonomy" id="515415"/>
    <lineage>
        <taxon>Bacteria</taxon>
        <taxon>Bacillati</taxon>
        <taxon>Actinomycetota</taxon>
        <taxon>Actinomycetes</taxon>
        <taxon>Micrococcales</taxon>
        <taxon>Microbacteriaceae</taxon>
        <taxon>Microbacterium</taxon>
    </lineage>
</organism>
<evidence type="ECO:0000256" key="2">
    <source>
        <dbReference type="ARBA" id="ARBA00007400"/>
    </source>
</evidence>
<evidence type="ECO:0000256" key="5">
    <source>
        <dbReference type="ARBA" id="ARBA00022989"/>
    </source>
</evidence>
<feature type="transmembrane region" description="Helical" evidence="7">
    <location>
        <begin position="20"/>
        <end position="39"/>
    </location>
</feature>
<feature type="transmembrane region" description="Helical" evidence="7">
    <location>
        <begin position="189"/>
        <end position="205"/>
    </location>
</feature>
<dbReference type="Proteomes" id="UP001324533">
    <property type="component" value="Chromosome"/>
</dbReference>
<keyword evidence="3" id="KW-1003">Cell membrane</keyword>
<dbReference type="RefSeq" id="WP_322409950.1">
    <property type="nucleotide sequence ID" value="NZ_CP139779.1"/>
</dbReference>
<feature type="transmembrane region" description="Helical" evidence="7">
    <location>
        <begin position="243"/>
        <end position="266"/>
    </location>
</feature>
<feature type="transmembrane region" description="Helical" evidence="7">
    <location>
        <begin position="217"/>
        <end position="237"/>
    </location>
</feature>
<dbReference type="EMBL" id="CP139779">
    <property type="protein sequence ID" value="WQB69824.1"/>
    <property type="molecule type" value="Genomic_DNA"/>
</dbReference>
<feature type="transmembrane region" description="Helical" evidence="7">
    <location>
        <begin position="309"/>
        <end position="330"/>
    </location>
</feature>
<feature type="transmembrane region" description="Helical" evidence="7">
    <location>
        <begin position="91"/>
        <end position="109"/>
    </location>
</feature>
<proteinExistence type="inferred from homology"/>
<evidence type="ECO:0000256" key="6">
    <source>
        <dbReference type="ARBA" id="ARBA00023136"/>
    </source>
</evidence>
<feature type="transmembrane region" description="Helical" evidence="7">
    <location>
        <begin position="129"/>
        <end position="153"/>
    </location>
</feature>
<evidence type="ECO:0000259" key="8">
    <source>
        <dbReference type="Pfam" id="PF01757"/>
    </source>
</evidence>
<evidence type="ECO:0000256" key="7">
    <source>
        <dbReference type="SAM" id="Phobius"/>
    </source>
</evidence>
<reference evidence="9 10" key="1">
    <citation type="submission" date="2023-06" db="EMBL/GenBank/DDBJ databases">
        <title>Rock-solubilizing bacteria, Microbacterium invictum, promotes re-establishment of vegetation in rocky wasteland by accelerating rock bio-weathering and reshaping soil bacterial community.</title>
        <authorList>
            <person name="Liu C."/>
        </authorList>
    </citation>
    <scope>NUCLEOTIDE SEQUENCE [LARGE SCALE GENOMIC DNA]</scope>
    <source>
        <strain evidence="9 10">X-18</strain>
    </source>
</reference>
<evidence type="ECO:0000256" key="3">
    <source>
        <dbReference type="ARBA" id="ARBA00022475"/>
    </source>
</evidence>
<accession>A0ABZ0V8M5</accession>
<sequence length="358" mass="39777">MGAANRLIRSDVGRREWVDLVKGVAIIMIVAYHTTLFLASSGLDVAGIGRVKVVLELFPMAAFFLITGTFHSRVTSWSFGDLWRRRLRQYLYLYVLWSVIRFLFYLIAPNIRSDGAGQTASDPLALLGILIWPISSYWFIYALFVFTAVYWLFRRVPAWVLIAASAILSALSSSGILDAQNVGIDRMTEYLVFFVIGAHFHRRIYQAVDTVTPWKAVLITVGFGAFAVLVTVVPALARVPGVALVGQFLAVATGFAIAFYAVRLVALRWLTYVGVRTLNIYLVHTFVIALVVAPLALLPALNELPGRGLILTFVLTAVVVALSILITRYLTRVSWLFVYPFGRRRRNSAERTPAAAGD</sequence>
<keyword evidence="5 7" id="KW-1133">Transmembrane helix</keyword>
<protein>
    <submittedName>
        <fullName evidence="9">Acyltransferase family protein</fullName>
    </submittedName>
</protein>
<keyword evidence="9" id="KW-0808">Transferase</keyword>
<evidence type="ECO:0000256" key="1">
    <source>
        <dbReference type="ARBA" id="ARBA00004651"/>
    </source>
</evidence>
<dbReference type="PANTHER" id="PTHR40074:SF2">
    <property type="entry name" value="O-ACETYLTRANSFERASE WECH"/>
    <property type="match status" value="1"/>
</dbReference>
<feature type="transmembrane region" description="Helical" evidence="7">
    <location>
        <begin position="51"/>
        <end position="70"/>
    </location>
</feature>
<keyword evidence="10" id="KW-1185">Reference proteome</keyword>
<dbReference type="Pfam" id="PF01757">
    <property type="entry name" value="Acyl_transf_3"/>
    <property type="match status" value="1"/>
</dbReference>
<dbReference type="PANTHER" id="PTHR40074">
    <property type="entry name" value="O-ACETYLTRANSFERASE WECH"/>
    <property type="match status" value="1"/>
</dbReference>
<comment type="subcellular location">
    <subcellularLocation>
        <location evidence="1">Cell membrane</location>
        <topology evidence="1">Multi-pass membrane protein</topology>
    </subcellularLocation>
</comment>